<gene>
    <name evidence="2" type="ORF">WBA_LOCUS9559</name>
</gene>
<dbReference type="AlphaFoldDB" id="A0A3P7EKX6"/>
<feature type="transmembrane region" description="Helical" evidence="1">
    <location>
        <begin position="20"/>
        <end position="47"/>
    </location>
</feature>
<evidence type="ECO:0000313" key="2">
    <source>
        <dbReference type="EMBL" id="VDM16889.1"/>
    </source>
</evidence>
<dbReference type="InParanoid" id="A0A3P7EKX6"/>
<dbReference type="EMBL" id="UYWW01009593">
    <property type="protein sequence ID" value="VDM16889.1"/>
    <property type="molecule type" value="Genomic_DNA"/>
</dbReference>
<evidence type="ECO:0000313" key="3">
    <source>
        <dbReference type="Proteomes" id="UP000270924"/>
    </source>
</evidence>
<sequence>MPELGNVGHMMGSPHCNFQMIMAVVCNLLVMFGIIFNANNTIIISFFKIKLKHGHFQQGL</sequence>
<organism evidence="2 3">
    <name type="scientific">Wuchereria bancrofti</name>
    <dbReference type="NCBI Taxonomy" id="6293"/>
    <lineage>
        <taxon>Eukaryota</taxon>
        <taxon>Metazoa</taxon>
        <taxon>Ecdysozoa</taxon>
        <taxon>Nematoda</taxon>
        <taxon>Chromadorea</taxon>
        <taxon>Rhabditida</taxon>
        <taxon>Spirurina</taxon>
        <taxon>Spiruromorpha</taxon>
        <taxon>Filarioidea</taxon>
        <taxon>Onchocercidae</taxon>
        <taxon>Wuchereria</taxon>
    </lineage>
</organism>
<evidence type="ECO:0000256" key="1">
    <source>
        <dbReference type="SAM" id="Phobius"/>
    </source>
</evidence>
<name>A0A3P7EKX6_WUCBA</name>
<dbReference type="Proteomes" id="UP000270924">
    <property type="component" value="Unassembled WGS sequence"/>
</dbReference>
<keyword evidence="1" id="KW-0472">Membrane</keyword>
<keyword evidence="3" id="KW-1185">Reference proteome</keyword>
<keyword evidence="1" id="KW-1133">Transmembrane helix</keyword>
<protein>
    <submittedName>
        <fullName evidence="2">Uncharacterized protein</fullName>
    </submittedName>
</protein>
<proteinExistence type="predicted"/>
<accession>A0A3P7EKX6</accession>
<reference evidence="2 3" key="1">
    <citation type="submission" date="2018-11" db="EMBL/GenBank/DDBJ databases">
        <authorList>
            <consortium name="Pathogen Informatics"/>
        </authorList>
    </citation>
    <scope>NUCLEOTIDE SEQUENCE [LARGE SCALE GENOMIC DNA]</scope>
</reference>
<keyword evidence="1" id="KW-0812">Transmembrane</keyword>